<accession>A0A5J5DMG1</accession>
<evidence type="ECO:0000256" key="4">
    <source>
        <dbReference type="ARBA" id="ARBA00022949"/>
    </source>
</evidence>
<feature type="compositionally biased region" description="Basic residues" evidence="6">
    <location>
        <begin position="1102"/>
        <end position="1120"/>
    </location>
</feature>
<feature type="compositionally biased region" description="Pro residues" evidence="6">
    <location>
        <begin position="601"/>
        <end position="616"/>
    </location>
</feature>
<dbReference type="SUPFAM" id="SSF50044">
    <property type="entry name" value="SH3-domain"/>
    <property type="match status" value="1"/>
</dbReference>
<dbReference type="GO" id="GO:0005886">
    <property type="term" value="C:plasma membrane"/>
    <property type="evidence" value="ECO:0007669"/>
    <property type="project" value="TreeGrafter"/>
</dbReference>
<feature type="compositionally biased region" description="Low complexity" evidence="6">
    <location>
        <begin position="1819"/>
        <end position="1849"/>
    </location>
</feature>
<feature type="region of interest" description="Disordered" evidence="6">
    <location>
        <begin position="1542"/>
        <end position="1583"/>
    </location>
</feature>
<dbReference type="Pfam" id="PF02208">
    <property type="entry name" value="Sorb"/>
    <property type="match status" value="1"/>
</dbReference>
<dbReference type="Gene3D" id="2.30.30.40">
    <property type="entry name" value="SH3 Domains"/>
    <property type="match status" value="1"/>
</dbReference>
<feature type="region of interest" description="Disordered" evidence="6">
    <location>
        <begin position="300"/>
        <end position="319"/>
    </location>
</feature>
<gene>
    <name evidence="9" type="ORF">FQN60_011752</name>
</gene>
<dbReference type="InterPro" id="IPR050384">
    <property type="entry name" value="Endophilin_SH3RF"/>
</dbReference>
<keyword evidence="3" id="KW-0677">Repeat</keyword>
<evidence type="ECO:0000256" key="5">
    <source>
        <dbReference type="PROSITE-ProRule" id="PRU00192"/>
    </source>
</evidence>
<feature type="compositionally biased region" description="Polar residues" evidence="6">
    <location>
        <begin position="854"/>
        <end position="864"/>
    </location>
</feature>
<dbReference type="PANTHER" id="PTHR14167:SF56">
    <property type="entry name" value="SORBIN AND SH3 DOMAIN-CONTAINING PROTEIN 2"/>
    <property type="match status" value="1"/>
</dbReference>
<feature type="region of interest" description="Disordered" evidence="6">
    <location>
        <begin position="215"/>
        <end position="248"/>
    </location>
</feature>
<feature type="region of interest" description="Disordered" evidence="6">
    <location>
        <begin position="447"/>
        <end position="495"/>
    </location>
</feature>
<feature type="region of interest" description="Disordered" evidence="6">
    <location>
        <begin position="827"/>
        <end position="872"/>
    </location>
</feature>
<evidence type="ECO:0000256" key="1">
    <source>
        <dbReference type="ARBA" id="ARBA00004282"/>
    </source>
</evidence>
<feature type="compositionally biased region" description="Low complexity" evidence="6">
    <location>
        <begin position="710"/>
        <end position="720"/>
    </location>
</feature>
<sequence>VSSLFPREGFSLNGLGSHSATEGFKNGDASSSSLAAKGFRSVKPNLQDKKSPTQAMNDVPLPPPRRESFHFSPTGTNQPDYSSFVALANNFSPGTLTLTQNENAVLKESYTISSTSSYSYSETNANSVQQAHQSTVPNSNCPPATTNSQVQQRKVSSLKLTPVTIPDPPAHCNSLLDPQTKTQTTGSPPPTSPLPQKGPTLSQPLTQAASLPVHVGPENLKHPDHQPSNSTAGFKVPNRAPNLTQSPAPSQAEILKAPPAVPPRPSPAELLYLLPSTEFELTEPFQFTALIMFQKMMLQPHDTSGPPSPDPTSHSPYRCHSSESLDYLSGLMPKALSPAPYFPSGAGAVSRPSFTTASSVGIGGCVSPSASPVTVSALSHYSSSTAGLLEELQICSLDSPGASPTPSPTLSHASTYTTTAGPDDVLTTFVASTAAAASVTNGQVLSHAMNGSAPQRPISPPSYPAPPNSLHTGFHRQSRSSEGSESATRESVVTGHTSISSIVPIARFSEEEKKVSVVKAPHYEGIGPVDDSGIPIAIRTTVDRPKDWYKTMFKQIHKVHKADDYSLSSNTTLAHPAPRTHTYRPLARSPTDNGGHLGPREPSPSPVPPPPPPPMPSLLQLRARDRMNGVLPTGKWTHESTVQSRRKLSYSPLFKTYDDIDLENEPWYKFFSELEFGRPTSLHIAPADKAPERPASAASDYRKRRKSEPSSSQVNVQSQSRAVTSPKPVDAYRPSSSLKRPVVRSSPASPSRAKGSYQRPYLPPVPSDHVDCHEDSSQEGSSSSKQSVCCKNSWPIKCQDAEAWSSVEAVPPIPGKLKSRSCDDLLNDGHSGSGGRNATRSESAGSLVCDGNPSGLTGSNSTRSLPRLHRRRAHDSPGFLQLYRKMHQIDRAQLIPSEVIRSVRTRILELERQPHLHRHRLSPWTPSWGMEVPRDMVPSRISAYERLIQKSKSMPNLGDSEVPSGTTTPGGSSSRASSGGGGTPSFPKRRFSIESLLEEDNNNNNGNSGTVPHTMAHLHGPRSPPEGQPRVGPEPSRGRAFPAPPVPQGPQANQDYSDSEQDAVASDLSDFIQVEGSSFCSESDFDHCSLTSSESLYGSSTLHHHHHHLRHHHHHHHHPGHQSLGQSQGYQHRHLISSCKGRCPASYTRFTTMLRHERERARLELQRPSQQSRSSSQSQIQSSQSQQAMSKLAFLVSPVPFRRKKGSPPTSRKTSGGGDGGSRPKSKQAIYDALDAALRDIYEHIQADRGHRGTRAPDDSILRRILVELLPNVPERSSSLRGRRGYWHGGQSSASLYPDGSPTGYASHREDPSTPRLQSPISACYGRHTETSNNNEYGEEQGNGNDQDVSRCYSTMDGRHTPQSRRPTPDREKMPSSEKQQPIRPPPPAQVREIGEGVARYNFNADTNVELSLRKRSPSKSSARHIDPHSYPGNRTPSSTPVKPFYHLPPSSTTRDLPTPHPPLRRFDLQAVTSEWLSLTLDPSASNPACTLSTTPVPPTPPPPPLPTDLTPFLKAQDISAPSQRGFAMLPQRVAVTPPFKEGRLSLGHTPPAVPFSQPPPPPPPPVPHSSFTSPLPVSSQQYSSGKGIAQALHIFKPEVLFCTVPEPIKSPTQVPPRHKSNVEVHKSSIIPDVELQVKDPYDELLSMVLDDSSSKDNAYFSRLSLVDSPPATLTDESQSRFTLKVEESHQPAVKPAAVTPASDSAGSVRLEVQFHKPMPTEPLSITWGGHSKTLNEQPVEPQRPPSLTGTGYTELFIEEEDEARGDREEDSKGLNERLSPQDCKTIPPSPPVSPRPPSLPHLMTSLPSVSPSPPVSPSPFHSSHPTPNVPSQHSVSHPPSSPSLSHLVTSCPNSELPIPLPALTPPKPASPPLVTPRSSPTVPHPGCRSPKVKDPVVGGKPPRSPILFRRSYLSPFRGRRRLVQDALHGGGDPYQAVYNYGPRNEDELELKEGDIVDVMEKCDDGWFVGTSRRSKLFGTFPGNYVKQL</sequence>
<feature type="compositionally biased region" description="Basic and acidic residues" evidence="6">
    <location>
        <begin position="1367"/>
        <end position="1376"/>
    </location>
</feature>
<organism evidence="9 10">
    <name type="scientific">Etheostoma spectabile</name>
    <name type="common">orangethroat darter</name>
    <dbReference type="NCBI Taxonomy" id="54343"/>
    <lineage>
        <taxon>Eukaryota</taxon>
        <taxon>Metazoa</taxon>
        <taxon>Chordata</taxon>
        <taxon>Craniata</taxon>
        <taxon>Vertebrata</taxon>
        <taxon>Euteleostomi</taxon>
        <taxon>Actinopterygii</taxon>
        <taxon>Neopterygii</taxon>
        <taxon>Teleostei</taxon>
        <taxon>Neoteleostei</taxon>
        <taxon>Acanthomorphata</taxon>
        <taxon>Eupercaria</taxon>
        <taxon>Perciformes</taxon>
        <taxon>Percoidei</taxon>
        <taxon>Percidae</taxon>
        <taxon>Etheostomatinae</taxon>
        <taxon>Etheostoma</taxon>
    </lineage>
</organism>
<keyword evidence="4" id="KW-0965">Cell junction</keyword>
<feature type="compositionally biased region" description="Polar residues" evidence="6">
    <location>
        <begin position="124"/>
        <end position="159"/>
    </location>
</feature>
<dbReference type="EMBL" id="VOFY01000002">
    <property type="protein sequence ID" value="KAA8594617.1"/>
    <property type="molecule type" value="Genomic_DNA"/>
</dbReference>
<feature type="region of interest" description="Disordered" evidence="6">
    <location>
        <begin position="952"/>
        <end position="1064"/>
    </location>
</feature>
<evidence type="ECO:0000313" key="9">
    <source>
        <dbReference type="EMBL" id="KAA8594617.1"/>
    </source>
</evidence>
<evidence type="ECO:0008006" key="11">
    <source>
        <dbReference type="Google" id="ProtNLM"/>
    </source>
</evidence>
<feature type="region of interest" description="Disordered" evidence="6">
    <location>
        <begin position="1276"/>
        <end position="1391"/>
    </location>
</feature>
<protein>
    <recommendedName>
        <fullName evidence="11">SH3 domain-containing protein</fullName>
    </recommendedName>
</protein>
<dbReference type="PROSITE" id="PS50831">
    <property type="entry name" value="SOHO"/>
    <property type="match status" value="1"/>
</dbReference>
<feature type="compositionally biased region" description="Low complexity" evidence="6">
    <location>
        <begin position="743"/>
        <end position="753"/>
    </location>
</feature>
<comment type="caution">
    <text evidence="9">The sequence shown here is derived from an EMBL/GenBank/DDBJ whole genome shotgun (WGS) entry which is preliminary data.</text>
</comment>
<evidence type="ECO:0000256" key="6">
    <source>
        <dbReference type="SAM" id="MobiDB-lite"/>
    </source>
</evidence>
<feature type="region of interest" description="Disordered" evidence="6">
    <location>
        <begin position="568"/>
        <end position="619"/>
    </location>
</feature>
<feature type="region of interest" description="Disordered" evidence="6">
    <location>
        <begin position="1"/>
        <end position="76"/>
    </location>
</feature>
<proteinExistence type="predicted"/>
<name>A0A5J5DMG1_9PERO</name>
<dbReference type="GO" id="GO:0070161">
    <property type="term" value="C:anchoring junction"/>
    <property type="evidence" value="ECO:0007669"/>
    <property type="project" value="UniProtKB-SubCell"/>
</dbReference>
<feature type="region of interest" description="Disordered" evidence="6">
    <location>
        <begin position="123"/>
        <end position="203"/>
    </location>
</feature>
<dbReference type="InterPro" id="IPR003127">
    <property type="entry name" value="SoHo_dom"/>
</dbReference>
<feature type="compositionally biased region" description="Pro residues" evidence="6">
    <location>
        <begin position="1859"/>
        <end position="1875"/>
    </location>
</feature>
<reference evidence="9 10" key="1">
    <citation type="submission" date="2019-08" db="EMBL/GenBank/DDBJ databases">
        <title>A chromosome-level genome assembly, high-density linkage maps, and genome scans reveal the genomic architecture of hybrid incompatibilities underlying speciation via character displacement in darters (Percidae: Etheostominae).</title>
        <authorList>
            <person name="Moran R.L."/>
            <person name="Catchen J.M."/>
            <person name="Fuller R.C."/>
        </authorList>
    </citation>
    <scope>NUCLEOTIDE SEQUENCE [LARGE SCALE GENOMIC DNA]</scope>
    <source>
        <strain evidence="9">EspeVRDwgs_2016</strain>
        <tissue evidence="9">Muscle</tissue>
    </source>
</reference>
<dbReference type="Pfam" id="PF14604">
    <property type="entry name" value="SH3_9"/>
    <property type="match status" value="1"/>
</dbReference>
<feature type="compositionally biased region" description="Low complexity" evidence="6">
    <location>
        <begin position="300"/>
        <end position="316"/>
    </location>
</feature>
<feature type="region of interest" description="Disordered" evidence="6">
    <location>
        <begin position="683"/>
        <end position="788"/>
    </location>
</feature>
<feature type="compositionally biased region" description="Pro residues" evidence="6">
    <location>
        <begin position="1788"/>
        <end position="1800"/>
    </location>
</feature>
<dbReference type="Proteomes" id="UP000327493">
    <property type="component" value="Chromosome 2"/>
</dbReference>
<feature type="region of interest" description="Disordered" evidence="6">
    <location>
        <begin position="1410"/>
        <end position="1442"/>
    </location>
</feature>
<evidence type="ECO:0000313" key="10">
    <source>
        <dbReference type="Proteomes" id="UP000327493"/>
    </source>
</evidence>
<feature type="compositionally biased region" description="Polar residues" evidence="6">
    <location>
        <begin position="480"/>
        <end position="495"/>
    </location>
</feature>
<evidence type="ECO:0000256" key="3">
    <source>
        <dbReference type="ARBA" id="ARBA00022737"/>
    </source>
</evidence>
<feature type="compositionally biased region" description="Pro residues" evidence="6">
    <location>
        <begin position="457"/>
        <end position="467"/>
    </location>
</feature>
<feature type="non-terminal residue" evidence="9">
    <location>
        <position position="1"/>
    </location>
</feature>
<feature type="compositionally biased region" description="Basic and acidic residues" evidence="6">
    <location>
        <begin position="1765"/>
        <end position="1776"/>
    </location>
</feature>
<dbReference type="SMART" id="SM00326">
    <property type="entry name" value="SH3"/>
    <property type="match status" value="1"/>
</dbReference>
<feature type="region of interest" description="Disordered" evidence="6">
    <location>
        <begin position="1722"/>
        <end position="1904"/>
    </location>
</feature>
<evidence type="ECO:0000259" key="8">
    <source>
        <dbReference type="PROSITE" id="PS50831"/>
    </source>
</evidence>
<keyword evidence="2 5" id="KW-0728">SH3 domain</keyword>
<keyword evidence="10" id="KW-1185">Reference proteome</keyword>
<feature type="compositionally biased region" description="Low complexity" evidence="6">
    <location>
        <begin position="1166"/>
        <end position="1187"/>
    </location>
</feature>
<dbReference type="SMART" id="SM00459">
    <property type="entry name" value="Sorb"/>
    <property type="match status" value="1"/>
</dbReference>
<dbReference type="InterPro" id="IPR036028">
    <property type="entry name" value="SH3-like_dom_sf"/>
</dbReference>
<feature type="region of interest" description="Disordered" evidence="6">
    <location>
        <begin position="1483"/>
        <end position="1503"/>
    </location>
</feature>
<feature type="region of interest" description="Disordered" evidence="6">
    <location>
        <begin position="1162"/>
        <end position="1226"/>
    </location>
</feature>
<dbReference type="PROSITE" id="PS50002">
    <property type="entry name" value="SH3"/>
    <property type="match status" value="1"/>
</dbReference>
<comment type="subcellular location">
    <subcellularLocation>
        <location evidence="1">Cell junction</location>
    </subcellularLocation>
</comment>
<feature type="compositionally biased region" description="Pro residues" evidence="6">
    <location>
        <begin position="1552"/>
        <end position="1568"/>
    </location>
</feature>
<dbReference type="PANTHER" id="PTHR14167">
    <property type="entry name" value="SH3 DOMAIN-CONTAINING"/>
    <property type="match status" value="1"/>
</dbReference>
<feature type="compositionally biased region" description="Low complexity" evidence="6">
    <location>
        <begin position="963"/>
        <end position="977"/>
    </location>
</feature>
<feature type="compositionally biased region" description="Low complexity" evidence="6">
    <location>
        <begin position="778"/>
        <end position="788"/>
    </location>
</feature>
<dbReference type="FunFam" id="2.30.30.40:FF:000001">
    <property type="entry name" value="Sorbin and SH3 domain-containing protein 1 isoform 2"/>
    <property type="match status" value="1"/>
</dbReference>
<feature type="compositionally biased region" description="Low complexity" evidence="6">
    <location>
        <begin position="1333"/>
        <end position="1345"/>
    </location>
</feature>
<evidence type="ECO:0000259" key="7">
    <source>
        <dbReference type="PROSITE" id="PS50002"/>
    </source>
</evidence>
<feature type="region of interest" description="Disordered" evidence="6">
    <location>
        <begin position="1102"/>
        <end position="1133"/>
    </location>
</feature>
<dbReference type="InterPro" id="IPR001452">
    <property type="entry name" value="SH3_domain"/>
</dbReference>
<feature type="domain" description="SH3" evidence="7">
    <location>
        <begin position="1930"/>
        <end position="1989"/>
    </location>
</feature>
<feature type="domain" description="SoHo" evidence="8">
    <location>
        <begin position="517"/>
        <end position="578"/>
    </location>
</feature>
<evidence type="ECO:0000256" key="2">
    <source>
        <dbReference type="ARBA" id="ARBA00022443"/>
    </source>
</evidence>